<evidence type="ECO:0000313" key="6">
    <source>
        <dbReference type="Proteomes" id="UP001190700"/>
    </source>
</evidence>
<gene>
    <name evidence="5" type="ORF">CYMTET_3818</name>
</gene>
<keyword evidence="3 4" id="KW-0472">Membrane</keyword>
<accession>A0AAE0H4A6</accession>
<dbReference type="GO" id="GO:0000139">
    <property type="term" value="C:Golgi membrane"/>
    <property type="evidence" value="ECO:0007669"/>
    <property type="project" value="UniProtKB-SubCell"/>
</dbReference>
<dbReference type="GO" id="GO:0006886">
    <property type="term" value="P:intracellular protein transport"/>
    <property type="evidence" value="ECO:0007669"/>
    <property type="project" value="TreeGrafter"/>
</dbReference>
<comment type="subunit">
    <text evidence="4">Oligomeric complex that consists of at least the alpha, beta, beta', gamma, delta, epsilon and zeta subunits.</text>
</comment>
<evidence type="ECO:0000256" key="1">
    <source>
        <dbReference type="ARBA" id="ARBA00004184"/>
    </source>
</evidence>
<dbReference type="GO" id="GO:0030126">
    <property type="term" value="C:COPI vesicle coat"/>
    <property type="evidence" value="ECO:0007669"/>
    <property type="project" value="UniProtKB-UniRule"/>
</dbReference>
<evidence type="ECO:0000313" key="5">
    <source>
        <dbReference type="EMBL" id="KAK3288711.1"/>
    </source>
</evidence>
<reference evidence="5 6" key="1">
    <citation type="journal article" date="2015" name="Genome Biol. Evol.">
        <title>Comparative Genomics of a Bacterivorous Green Alga Reveals Evolutionary Causalities and Consequences of Phago-Mixotrophic Mode of Nutrition.</title>
        <authorList>
            <person name="Burns J.A."/>
            <person name="Paasch A."/>
            <person name="Narechania A."/>
            <person name="Kim E."/>
        </authorList>
    </citation>
    <scope>NUCLEOTIDE SEQUENCE [LARGE SCALE GENOMIC DNA]</scope>
    <source>
        <strain evidence="5 6">PLY_AMNH</strain>
    </source>
</reference>
<dbReference type="GO" id="GO:0006891">
    <property type="term" value="P:intra-Golgi vesicle-mediated transport"/>
    <property type="evidence" value="ECO:0007669"/>
    <property type="project" value="TreeGrafter"/>
</dbReference>
<dbReference type="SUPFAM" id="SSF64356">
    <property type="entry name" value="SNARE-like"/>
    <property type="match status" value="1"/>
</dbReference>
<keyword evidence="6" id="KW-1185">Reference proteome</keyword>
<dbReference type="Proteomes" id="UP001190700">
    <property type="component" value="Unassembled WGS sequence"/>
</dbReference>
<comment type="caution">
    <text evidence="5">The sequence shown here is derived from an EMBL/GenBank/DDBJ whole genome shotgun (WGS) entry which is preliminary data.</text>
</comment>
<dbReference type="InterPro" id="IPR039652">
    <property type="entry name" value="Coatomer_zeta"/>
</dbReference>
<keyword evidence="4" id="KW-0931">ER-Golgi transport</keyword>
<keyword evidence="4" id="KW-0968">Cytoplasmic vesicle</keyword>
<comment type="subcellular location">
    <subcellularLocation>
        <location evidence="4">Cytoplasm</location>
    </subcellularLocation>
    <subcellularLocation>
        <location evidence="4">Golgi apparatus membrane</location>
        <topology evidence="4">Peripheral membrane protein</topology>
        <orientation evidence="4">Cytoplasmic side</orientation>
    </subcellularLocation>
    <subcellularLocation>
        <location evidence="4">Cytoplasmic vesicle</location>
        <location evidence="4">COPI-coated vesicle membrane</location>
        <topology evidence="4">Peripheral membrane protein</topology>
        <orientation evidence="4">Cytoplasmic side</orientation>
    </subcellularLocation>
    <subcellularLocation>
        <location evidence="1">Endomembrane system</location>
        <topology evidence="1">Peripheral membrane protein</topology>
    </subcellularLocation>
</comment>
<dbReference type="GO" id="GO:0006890">
    <property type="term" value="P:retrograde vesicle-mediated transport, Golgi to endoplasmic reticulum"/>
    <property type="evidence" value="ECO:0007669"/>
    <property type="project" value="UniProtKB-UniRule"/>
</dbReference>
<organism evidence="5 6">
    <name type="scientific">Cymbomonas tetramitiformis</name>
    <dbReference type="NCBI Taxonomy" id="36881"/>
    <lineage>
        <taxon>Eukaryota</taxon>
        <taxon>Viridiplantae</taxon>
        <taxon>Chlorophyta</taxon>
        <taxon>Pyramimonadophyceae</taxon>
        <taxon>Pyramimonadales</taxon>
        <taxon>Pyramimonadaceae</taxon>
        <taxon>Cymbomonas</taxon>
    </lineage>
</organism>
<evidence type="ECO:0000256" key="4">
    <source>
        <dbReference type="RuleBase" id="RU366053"/>
    </source>
</evidence>
<dbReference type="Gene3D" id="3.30.450.60">
    <property type="match status" value="1"/>
</dbReference>
<comment type="similarity">
    <text evidence="2 4">Belongs to the adaptor complexes small subunit family.</text>
</comment>
<dbReference type="AlphaFoldDB" id="A0AAE0H4A6"/>
<keyword evidence="4" id="KW-0963">Cytoplasm</keyword>
<name>A0AAE0H4A6_9CHLO</name>
<dbReference type="PANTHER" id="PTHR11043:SF1">
    <property type="entry name" value="TSET COMPLEX MEMBER TSTD"/>
    <property type="match status" value="1"/>
</dbReference>
<keyword evidence="4" id="KW-0813">Transport</keyword>
<dbReference type="InterPro" id="IPR011012">
    <property type="entry name" value="Longin-like_dom_sf"/>
</dbReference>
<dbReference type="EMBL" id="LGRX02000392">
    <property type="protein sequence ID" value="KAK3288711.1"/>
    <property type="molecule type" value="Genomic_DNA"/>
</dbReference>
<sequence length="165" mass="18256">MLGDTEPERDCVHCLLVASRVGSNVLFERFYKLRGETTTDSERTTWRRAFHAASSPTLGSAVEEEPYVANHRSHTIVWTTLGGLVLFIAGSGIYDELSLAEILRSVVGLLKTTTKSKAPTEMLFQANLGKFCLTADELLYAGHVEMLDKDAISRHVKLKTAKEKA</sequence>
<proteinExistence type="inferred from homology"/>
<dbReference type="PANTHER" id="PTHR11043">
    <property type="entry name" value="ZETA-COAT PROTEIN"/>
    <property type="match status" value="1"/>
</dbReference>
<keyword evidence="4" id="KW-0653">Protein transport</keyword>
<evidence type="ECO:0000256" key="2">
    <source>
        <dbReference type="ARBA" id="ARBA00006972"/>
    </source>
</evidence>
<evidence type="ECO:0000256" key="3">
    <source>
        <dbReference type="ARBA" id="ARBA00023136"/>
    </source>
</evidence>
<protein>
    <recommendedName>
        <fullName evidence="4">Coatomer subunit zeta</fullName>
    </recommendedName>
</protein>
<comment type="function">
    <text evidence="4">The zeta subunit may be involved in regulating the coat assembly and, hence, the rate of biosynthetic protein transport due to its association-dissociation properties with the coatomer complex.</text>
</comment>
<keyword evidence="4" id="KW-0333">Golgi apparatus</keyword>